<evidence type="ECO:0000313" key="2">
    <source>
        <dbReference type="Proteomes" id="UP001276659"/>
    </source>
</evidence>
<name>A0AAE0DK87_9LECA</name>
<accession>A0AAE0DK87</accession>
<keyword evidence="2" id="KW-1185">Reference proteome</keyword>
<dbReference type="EMBL" id="JASNWA010000007">
    <property type="protein sequence ID" value="KAK3173127.1"/>
    <property type="molecule type" value="Genomic_DNA"/>
</dbReference>
<comment type="caution">
    <text evidence="1">The sequence shown here is derived from an EMBL/GenBank/DDBJ whole genome shotgun (WGS) entry which is preliminary data.</text>
</comment>
<dbReference type="AlphaFoldDB" id="A0AAE0DK87"/>
<protein>
    <submittedName>
        <fullName evidence="1">Uncharacterized protein</fullName>
    </submittedName>
</protein>
<reference evidence="1" key="1">
    <citation type="submission" date="2022-11" db="EMBL/GenBank/DDBJ databases">
        <title>Chromosomal genome sequence assembly and mating type (MAT) locus characterization of the leprose asexual lichenized fungus Lepraria neglecta (Nyl.) Erichsen.</title>
        <authorList>
            <person name="Allen J.L."/>
            <person name="Pfeffer B."/>
        </authorList>
    </citation>
    <scope>NUCLEOTIDE SEQUENCE</scope>
    <source>
        <strain evidence="1">Allen 5258</strain>
    </source>
</reference>
<organism evidence="1 2">
    <name type="scientific">Lepraria neglecta</name>
    <dbReference type="NCBI Taxonomy" id="209136"/>
    <lineage>
        <taxon>Eukaryota</taxon>
        <taxon>Fungi</taxon>
        <taxon>Dikarya</taxon>
        <taxon>Ascomycota</taxon>
        <taxon>Pezizomycotina</taxon>
        <taxon>Lecanoromycetes</taxon>
        <taxon>OSLEUM clade</taxon>
        <taxon>Lecanoromycetidae</taxon>
        <taxon>Lecanorales</taxon>
        <taxon>Lecanorineae</taxon>
        <taxon>Stereocaulaceae</taxon>
        <taxon>Lepraria</taxon>
    </lineage>
</organism>
<evidence type="ECO:0000313" key="1">
    <source>
        <dbReference type="EMBL" id="KAK3173127.1"/>
    </source>
</evidence>
<gene>
    <name evidence="1" type="ORF">OEA41_006456</name>
</gene>
<sequence>MSITNEVAKSEESRRKRLYGNPKIMAENTRRQALWKEIVDGDPPCVQVPRALTELPEDHWKSLLKPYDDQIPFPDSTTEDQDERTMIMVCRHQLLSLRQQELANLARLKALAQSRNFKDAFTAWVEYQTNLDYPAVVTKEKAEERATGISIKERR</sequence>
<proteinExistence type="predicted"/>
<dbReference type="Proteomes" id="UP001276659">
    <property type="component" value="Unassembled WGS sequence"/>
</dbReference>